<feature type="compositionally biased region" description="Acidic residues" evidence="1">
    <location>
        <begin position="80"/>
        <end position="96"/>
    </location>
</feature>
<sequence length="317" mass="35785">MALSFVSAFWNPFALLKAPVGSHFGQHCSRAQHFYVHRLGTARLPLRAQGEWPPQDMKARYRRPEPGEVRRASRPPPPPPEEEKEEEEEDEEEEDEPPAHLNEGDKYIWQLNQISRKRRQEVMQSVAAASRQRQRRAARAPADAEEPPPRRAPAAAETNTGARLDEATAMLQKMREEFAALQFQHETLKNAMASGATAAADSHWPETPPPPPPSPSREERLQRVTAQDDPESFASALKEYLSEMATAGRGSSPQAAVTDRPARDVRPGARNGAARDAPLTLAQELDQALEIYQFEMERVKREHVERVQRLLQKHQLQ</sequence>
<evidence type="ECO:0000313" key="3">
    <source>
        <dbReference type="Proteomes" id="UP001301350"/>
    </source>
</evidence>
<feature type="compositionally biased region" description="Basic and acidic residues" evidence="1">
    <location>
        <begin position="57"/>
        <end position="71"/>
    </location>
</feature>
<proteinExistence type="predicted"/>
<evidence type="ECO:0000256" key="1">
    <source>
        <dbReference type="SAM" id="MobiDB-lite"/>
    </source>
</evidence>
<keyword evidence="3" id="KW-1185">Reference proteome</keyword>
<feature type="compositionally biased region" description="Low complexity" evidence="1">
    <location>
        <begin position="191"/>
        <end position="200"/>
    </location>
</feature>
<feature type="region of interest" description="Disordered" evidence="1">
    <location>
        <begin position="47"/>
        <end position="106"/>
    </location>
</feature>
<protein>
    <submittedName>
        <fullName evidence="2">Uncharacterized protein</fullName>
    </submittedName>
</protein>
<feature type="region of interest" description="Disordered" evidence="1">
    <location>
        <begin position="120"/>
        <end position="167"/>
    </location>
</feature>
<dbReference type="Proteomes" id="UP001301350">
    <property type="component" value="Unassembled WGS sequence"/>
</dbReference>
<feature type="compositionally biased region" description="Pro residues" evidence="1">
    <location>
        <begin position="206"/>
        <end position="215"/>
    </location>
</feature>
<reference evidence="2 3" key="1">
    <citation type="submission" date="2022-07" db="EMBL/GenBank/DDBJ databases">
        <title>Genome-wide signatures of adaptation to extreme environments.</title>
        <authorList>
            <person name="Cho C.H."/>
            <person name="Yoon H.S."/>
        </authorList>
    </citation>
    <scope>NUCLEOTIDE SEQUENCE [LARGE SCALE GENOMIC DNA]</scope>
    <source>
        <strain evidence="2 3">DBV 063 E5</strain>
    </source>
</reference>
<feature type="region of interest" description="Disordered" evidence="1">
    <location>
        <begin position="191"/>
        <end position="278"/>
    </location>
</feature>
<organism evidence="2 3">
    <name type="scientific">Cyanidium caldarium</name>
    <name type="common">Red alga</name>
    <dbReference type="NCBI Taxonomy" id="2771"/>
    <lineage>
        <taxon>Eukaryota</taxon>
        <taxon>Rhodophyta</taxon>
        <taxon>Bangiophyceae</taxon>
        <taxon>Cyanidiales</taxon>
        <taxon>Cyanidiaceae</taxon>
        <taxon>Cyanidium</taxon>
    </lineage>
</organism>
<dbReference type="EMBL" id="JANCYW010000008">
    <property type="protein sequence ID" value="KAK4536343.1"/>
    <property type="molecule type" value="Genomic_DNA"/>
</dbReference>
<dbReference type="AlphaFoldDB" id="A0AAV9IX09"/>
<evidence type="ECO:0000313" key="2">
    <source>
        <dbReference type="EMBL" id="KAK4536343.1"/>
    </source>
</evidence>
<name>A0AAV9IX09_CYACA</name>
<comment type="caution">
    <text evidence="2">The sequence shown here is derived from an EMBL/GenBank/DDBJ whole genome shotgun (WGS) entry which is preliminary data.</text>
</comment>
<accession>A0AAV9IX09</accession>
<gene>
    <name evidence="2" type="ORF">CDCA_CDCA08G2368</name>
</gene>